<dbReference type="AlphaFoldDB" id="A0A1M4VTA7"/>
<sequence length="62" mass="6499">MLTEADIKNVSLEKSPESVNFCAIWPSAKTGLQVLAGIIKNPVVKGVIGMIVTLGDSLCPSN</sequence>
<dbReference type="RefSeq" id="WP_072883934.1">
    <property type="nucleotide sequence ID" value="NZ_FQVO01000003.1"/>
</dbReference>
<dbReference type="Proteomes" id="UP000184236">
    <property type="component" value="Unassembled WGS sequence"/>
</dbReference>
<dbReference type="EMBL" id="FQVO01000003">
    <property type="protein sequence ID" value="SHE72168.1"/>
    <property type="molecule type" value="Genomic_DNA"/>
</dbReference>
<organism evidence="1 2">
    <name type="scientific">Chryseobacterium takakiae</name>
    <dbReference type="NCBI Taxonomy" id="1302685"/>
    <lineage>
        <taxon>Bacteria</taxon>
        <taxon>Pseudomonadati</taxon>
        <taxon>Bacteroidota</taxon>
        <taxon>Flavobacteriia</taxon>
        <taxon>Flavobacteriales</taxon>
        <taxon>Weeksellaceae</taxon>
        <taxon>Chryseobacterium group</taxon>
        <taxon>Chryseobacterium</taxon>
    </lineage>
</organism>
<evidence type="ECO:0000313" key="2">
    <source>
        <dbReference type="Proteomes" id="UP000184236"/>
    </source>
</evidence>
<accession>A0A1M4VTA7</accession>
<protein>
    <submittedName>
        <fullName evidence="1">Uncharacterized protein</fullName>
    </submittedName>
</protein>
<gene>
    <name evidence="1" type="ORF">SAMN05444408_103277</name>
</gene>
<proteinExistence type="predicted"/>
<keyword evidence="2" id="KW-1185">Reference proteome</keyword>
<name>A0A1M4VTA7_9FLAO</name>
<dbReference type="OrthoDB" id="1269684at2"/>
<evidence type="ECO:0000313" key="1">
    <source>
        <dbReference type="EMBL" id="SHE72168.1"/>
    </source>
</evidence>
<dbReference type="STRING" id="1302685.SAMN05444408_103277"/>
<reference evidence="2" key="1">
    <citation type="submission" date="2016-11" db="EMBL/GenBank/DDBJ databases">
        <authorList>
            <person name="Varghese N."/>
            <person name="Submissions S."/>
        </authorList>
    </citation>
    <scope>NUCLEOTIDE SEQUENCE [LARGE SCALE GENOMIC DNA]</scope>
    <source>
        <strain evidence="2">DSM 26898</strain>
    </source>
</reference>